<organism evidence="1 2">
    <name type="scientific">Botrytis fragariae</name>
    <dbReference type="NCBI Taxonomy" id="1964551"/>
    <lineage>
        <taxon>Eukaryota</taxon>
        <taxon>Fungi</taxon>
        <taxon>Dikarya</taxon>
        <taxon>Ascomycota</taxon>
        <taxon>Pezizomycotina</taxon>
        <taxon>Leotiomycetes</taxon>
        <taxon>Helotiales</taxon>
        <taxon>Sclerotiniaceae</taxon>
        <taxon>Botrytis</taxon>
    </lineage>
</organism>
<dbReference type="AlphaFoldDB" id="A0A8H6AUZ1"/>
<dbReference type="GeneID" id="59259507"/>
<name>A0A8H6AUZ1_9HELO</name>
<protein>
    <submittedName>
        <fullName evidence="1">Uncharacterized protein</fullName>
    </submittedName>
</protein>
<dbReference type="OrthoDB" id="3539983at2759"/>
<dbReference type="RefSeq" id="XP_037192910.1">
    <property type="nucleotide sequence ID" value="XM_037335815.1"/>
</dbReference>
<comment type="caution">
    <text evidence="1">The sequence shown here is derived from an EMBL/GenBank/DDBJ whole genome shotgun (WGS) entry which is preliminary data.</text>
</comment>
<gene>
    <name evidence="1" type="ORF">Bfra_005431</name>
</gene>
<accession>A0A8H6AUZ1</accession>
<proteinExistence type="predicted"/>
<dbReference type="Proteomes" id="UP000531561">
    <property type="component" value="Unassembled WGS sequence"/>
</dbReference>
<sequence>MSTLQIGSCLTGRSMIFVTRILKASTVSRVPNTDRVNTSEDLSWMYSLRATVFRCFHHTEHTYDKEMDKSFDQNFAEYMGIYNCLAQDWLGKDRDSDLGRVRRLGNLEIESGWTEKKQSKRRTDVLGSVSVPIMASLVDFSREILGGKYRSCRCIPGGCMKIYSLRLHRPLQIPYLSPHLLRGLLVRDQRASWKFVALEDAEEDC</sequence>
<dbReference type="EMBL" id="JABFCT010000008">
    <property type="protein sequence ID" value="KAF5873964.1"/>
    <property type="molecule type" value="Genomic_DNA"/>
</dbReference>
<keyword evidence="2" id="KW-1185">Reference proteome</keyword>
<reference evidence="1 2" key="1">
    <citation type="journal article" date="2020" name="Phytopathology">
        <title>A high-quality genome resource of Botrytis fragariae, a new and rapidly spreading fungal pathogen causing strawberry gray mold in the U.S.A.</title>
        <authorList>
            <person name="Wu Y."/>
            <person name="Saski C.A."/>
            <person name="Schnabel G."/>
            <person name="Xiao S."/>
            <person name="Hu M."/>
        </authorList>
    </citation>
    <scope>NUCLEOTIDE SEQUENCE [LARGE SCALE GENOMIC DNA]</scope>
    <source>
        <strain evidence="1 2">BVB16</strain>
    </source>
</reference>
<evidence type="ECO:0000313" key="2">
    <source>
        <dbReference type="Proteomes" id="UP000531561"/>
    </source>
</evidence>
<evidence type="ECO:0000313" key="1">
    <source>
        <dbReference type="EMBL" id="KAF5873964.1"/>
    </source>
</evidence>